<protein>
    <submittedName>
        <fullName evidence="1">Uncharacterized protein</fullName>
    </submittedName>
</protein>
<keyword evidence="2" id="KW-1185">Reference proteome</keyword>
<proteinExistence type="predicted"/>
<dbReference type="Proteomes" id="UP000600214">
    <property type="component" value="Unassembled WGS sequence"/>
</dbReference>
<gene>
    <name evidence="1" type="ORF">GCM10007423_01920</name>
</gene>
<name>A0ABQ1YE44_9BACT</name>
<dbReference type="EMBL" id="BMIA01000001">
    <property type="protein sequence ID" value="GGH21075.1"/>
    <property type="molecule type" value="Genomic_DNA"/>
</dbReference>
<evidence type="ECO:0000313" key="1">
    <source>
        <dbReference type="EMBL" id="GGH21075.1"/>
    </source>
</evidence>
<reference evidence="2" key="1">
    <citation type="journal article" date="2019" name="Int. J. Syst. Evol. Microbiol.">
        <title>The Global Catalogue of Microorganisms (GCM) 10K type strain sequencing project: providing services to taxonomists for standard genome sequencing and annotation.</title>
        <authorList>
            <consortium name="The Broad Institute Genomics Platform"/>
            <consortium name="The Broad Institute Genome Sequencing Center for Infectious Disease"/>
            <person name="Wu L."/>
            <person name="Ma J."/>
        </authorList>
    </citation>
    <scope>NUCLEOTIDE SEQUENCE [LARGE SCALE GENOMIC DNA]</scope>
    <source>
        <strain evidence="2">CGMCC 1.15288</strain>
    </source>
</reference>
<comment type="caution">
    <text evidence="1">The sequence shown here is derived from an EMBL/GenBank/DDBJ whole genome shotgun (WGS) entry which is preliminary data.</text>
</comment>
<organism evidence="1 2">
    <name type="scientific">Dyadobacter endophyticus</name>
    <dbReference type="NCBI Taxonomy" id="1749036"/>
    <lineage>
        <taxon>Bacteria</taxon>
        <taxon>Pseudomonadati</taxon>
        <taxon>Bacteroidota</taxon>
        <taxon>Cytophagia</taxon>
        <taxon>Cytophagales</taxon>
        <taxon>Spirosomataceae</taxon>
        <taxon>Dyadobacter</taxon>
    </lineage>
</organism>
<accession>A0ABQ1YE44</accession>
<sequence>MLPEAFEGIVSFEWSSGQMEGQVKIKRTMYGKAKFDLLRLRVLTRNGRIPQSGAEPVSPEFPTDEISDDFSRQTLLVL</sequence>
<evidence type="ECO:0000313" key="2">
    <source>
        <dbReference type="Proteomes" id="UP000600214"/>
    </source>
</evidence>